<protein>
    <recommendedName>
        <fullName evidence="3">Bacteriocin</fullName>
    </recommendedName>
</protein>
<organism evidence="1 2">
    <name type="scientific">Flavobacterium procerum</name>
    <dbReference type="NCBI Taxonomy" id="1455569"/>
    <lineage>
        <taxon>Bacteria</taxon>
        <taxon>Pseudomonadati</taxon>
        <taxon>Bacteroidota</taxon>
        <taxon>Flavobacteriia</taxon>
        <taxon>Flavobacteriales</taxon>
        <taxon>Flavobacteriaceae</taxon>
        <taxon>Flavobacterium</taxon>
    </lineage>
</organism>
<dbReference type="EMBL" id="JBHLYW010000008">
    <property type="protein sequence ID" value="MFC0077272.1"/>
    <property type="molecule type" value="Genomic_DNA"/>
</dbReference>
<evidence type="ECO:0000313" key="1">
    <source>
        <dbReference type="EMBL" id="MFC0077272.1"/>
    </source>
</evidence>
<sequence length="87" mass="8995">MKKKSINELRLDKNVISKFSAKVITGGANTYTCAGSPMTSCNGGCQPGPHKTAVAAGCIESRDLCAIEAPPSPTDFPCLGIDPELGL</sequence>
<dbReference type="RefSeq" id="WP_379685296.1">
    <property type="nucleotide sequence ID" value="NZ_JBHLYW010000008.1"/>
</dbReference>
<dbReference type="Proteomes" id="UP001589734">
    <property type="component" value="Unassembled WGS sequence"/>
</dbReference>
<reference evidence="1 2" key="1">
    <citation type="submission" date="2024-09" db="EMBL/GenBank/DDBJ databases">
        <authorList>
            <person name="Sun Q."/>
            <person name="Mori K."/>
        </authorList>
    </citation>
    <scope>NUCLEOTIDE SEQUENCE [LARGE SCALE GENOMIC DNA]</scope>
    <source>
        <strain evidence="1 2">CGMCC 1.12926</strain>
    </source>
</reference>
<name>A0ABV6BP93_9FLAO</name>
<gene>
    <name evidence="1" type="ORF">ACFFLS_09470</name>
</gene>
<evidence type="ECO:0000313" key="2">
    <source>
        <dbReference type="Proteomes" id="UP001589734"/>
    </source>
</evidence>
<proteinExistence type="predicted"/>
<accession>A0ABV6BP93</accession>
<keyword evidence="2" id="KW-1185">Reference proteome</keyword>
<comment type="caution">
    <text evidence="1">The sequence shown here is derived from an EMBL/GenBank/DDBJ whole genome shotgun (WGS) entry which is preliminary data.</text>
</comment>
<evidence type="ECO:0008006" key="3">
    <source>
        <dbReference type="Google" id="ProtNLM"/>
    </source>
</evidence>